<dbReference type="OrthoDB" id="622881at2"/>
<comment type="caution">
    <text evidence="1">The sequence shown here is derived from an EMBL/GenBank/DDBJ whole genome shotgun (WGS) entry which is preliminary data.</text>
</comment>
<keyword evidence="1" id="KW-0378">Hydrolase</keyword>
<sequence length="428" mass="48389">MKVTLSILFVLATLTACNNKPSLSAAANKKLQTLLDNKEYFKLETQIKLYHDRLGDEKKLYYASYIDNVFNRNIDCINDVDSLLKNFPNQLPDSVKANMRRLQSDSYFKTYQYAKAAQTDSSTLKLYSKVLPKDYTEDLKKQILLRGALKNVSPQQTIIKNNTSIPWSRNKLGLIEIPVKCSTTIYNAVFDTRANISAITKTYAKKLGLHMLNVSFDESSGETGFKFKTSEGIADSLYIGSILVKNVVFEVMPDSVLYFTAFKFQLNMIIGYPVIEQFGEVHIYKDGKMTIPLIPAKSDLHNFALDGLDPIIALKKGNDTLDFQFDTGASSSLFYVSYLNKYKTEVIESGKKKILGFYGAGGSQKKEAYVLPKINLTLGNKTVTVSDVDVLQQKIIPNEKFYGNIGQDFIKNFNEIIYNFKYMYINGN</sequence>
<keyword evidence="1" id="KW-0645">Protease</keyword>
<dbReference type="InterPro" id="IPR021109">
    <property type="entry name" value="Peptidase_aspartic_dom_sf"/>
</dbReference>
<reference evidence="1 2" key="1">
    <citation type="submission" date="2019-07" db="EMBL/GenBank/DDBJ databases">
        <title>Genomic Encyclopedia of Archaeal and Bacterial Type Strains, Phase II (KMG-II): from individual species to whole genera.</title>
        <authorList>
            <person name="Goeker M."/>
        </authorList>
    </citation>
    <scope>NUCLEOTIDE SEQUENCE [LARGE SCALE GENOMIC DNA]</scope>
    <source>
        <strain evidence="1 2">ATCC BAA-1854</strain>
    </source>
</reference>
<dbReference type="GO" id="GO:0008233">
    <property type="term" value="F:peptidase activity"/>
    <property type="evidence" value="ECO:0007669"/>
    <property type="project" value="UniProtKB-KW"/>
</dbReference>
<dbReference type="EMBL" id="VLLI01000003">
    <property type="protein sequence ID" value="TWJ02378.1"/>
    <property type="molecule type" value="Genomic_DNA"/>
</dbReference>
<dbReference type="RefSeq" id="WP_144910927.1">
    <property type="nucleotide sequence ID" value="NZ_VLLI01000003.1"/>
</dbReference>
<dbReference type="Gene3D" id="2.40.70.10">
    <property type="entry name" value="Acid Proteases"/>
    <property type="match status" value="2"/>
</dbReference>
<dbReference type="GO" id="GO:0006508">
    <property type="term" value="P:proteolysis"/>
    <property type="evidence" value="ECO:0007669"/>
    <property type="project" value="UniProtKB-KW"/>
</dbReference>
<evidence type="ECO:0000313" key="1">
    <source>
        <dbReference type="EMBL" id="TWJ02378.1"/>
    </source>
</evidence>
<gene>
    <name evidence="1" type="ORF">JN11_01350</name>
</gene>
<protein>
    <submittedName>
        <fullName evidence="1">Aspartyl protease</fullName>
    </submittedName>
</protein>
<dbReference type="PROSITE" id="PS51257">
    <property type="entry name" value="PROKAR_LIPOPROTEIN"/>
    <property type="match status" value="1"/>
</dbReference>
<dbReference type="AlphaFoldDB" id="A0A562U9D3"/>
<organism evidence="1 2">
    <name type="scientific">Mucilaginibacter frigoritolerans</name>
    <dbReference type="NCBI Taxonomy" id="652788"/>
    <lineage>
        <taxon>Bacteria</taxon>
        <taxon>Pseudomonadati</taxon>
        <taxon>Bacteroidota</taxon>
        <taxon>Sphingobacteriia</taxon>
        <taxon>Sphingobacteriales</taxon>
        <taxon>Sphingobacteriaceae</taxon>
        <taxon>Mucilaginibacter</taxon>
    </lineage>
</organism>
<keyword evidence="2" id="KW-1185">Reference proteome</keyword>
<evidence type="ECO:0000313" key="2">
    <source>
        <dbReference type="Proteomes" id="UP000317010"/>
    </source>
</evidence>
<proteinExistence type="predicted"/>
<dbReference type="Proteomes" id="UP000317010">
    <property type="component" value="Unassembled WGS sequence"/>
</dbReference>
<name>A0A562U9D3_9SPHI</name>
<accession>A0A562U9D3</accession>
<dbReference type="Pfam" id="PF13650">
    <property type="entry name" value="Asp_protease_2"/>
    <property type="match status" value="1"/>
</dbReference>